<proteinExistence type="predicted"/>
<dbReference type="AlphaFoldDB" id="A0A645JHK5"/>
<comment type="caution">
    <text evidence="1">The sequence shown here is derived from an EMBL/GenBank/DDBJ whole genome shotgun (WGS) entry which is preliminary data.</text>
</comment>
<accession>A0A645JHK5</accession>
<evidence type="ECO:0000313" key="1">
    <source>
        <dbReference type="EMBL" id="MPN62827.1"/>
    </source>
</evidence>
<sequence length="141" mass="16532">MSAIVDFKDHKLPDNILEKNPNDFMQQINNISYYSIEKYLENDRYIYLFISSFDYKHFSHILYDKKSKKYRKSSLPSDSIYMGLEYAKELNSDNELVFVSDINTLNEICSIKGITSINKKTIPLQTNNSDNVIIKLNIKDL</sequence>
<protein>
    <submittedName>
        <fullName evidence="1">Uncharacterized protein</fullName>
    </submittedName>
</protein>
<dbReference type="EMBL" id="VSSQ01141418">
    <property type="protein sequence ID" value="MPN62827.1"/>
    <property type="molecule type" value="Genomic_DNA"/>
</dbReference>
<reference evidence="1" key="1">
    <citation type="submission" date="2019-08" db="EMBL/GenBank/DDBJ databases">
        <authorList>
            <person name="Kucharzyk K."/>
            <person name="Murdoch R.W."/>
            <person name="Higgins S."/>
            <person name="Loffler F."/>
        </authorList>
    </citation>
    <scope>NUCLEOTIDE SEQUENCE</scope>
</reference>
<organism evidence="1">
    <name type="scientific">bioreactor metagenome</name>
    <dbReference type="NCBI Taxonomy" id="1076179"/>
    <lineage>
        <taxon>unclassified sequences</taxon>
        <taxon>metagenomes</taxon>
        <taxon>ecological metagenomes</taxon>
    </lineage>
</organism>
<name>A0A645JHK5_9ZZZZ</name>
<gene>
    <name evidence="1" type="ORF">SDC9_210580</name>
</gene>